<feature type="compositionally biased region" description="Basic residues" evidence="1">
    <location>
        <begin position="274"/>
        <end position="307"/>
    </location>
</feature>
<feature type="region of interest" description="Disordered" evidence="1">
    <location>
        <begin position="210"/>
        <end position="234"/>
    </location>
</feature>
<name>A0ABY0HA83_9PEZI</name>
<feature type="compositionally biased region" description="Basic and acidic residues" evidence="1">
    <location>
        <begin position="607"/>
        <end position="629"/>
    </location>
</feature>
<keyword evidence="3" id="KW-1185">Reference proteome</keyword>
<reference evidence="2 3" key="1">
    <citation type="submission" date="2018-06" db="EMBL/GenBank/DDBJ databases">
        <title>Complete Genomes of Monosporascus.</title>
        <authorList>
            <person name="Robinson A.J."/>
            <person name="Natvig D.O."/>
        </authorList>
    </citation>
    <scope>NUCLEOTIDE SEQUENCE [LARGE SCALE GENOMIC DNA]</scope>
    <source>
        <strain evidence="2 3">CBS 609.92</strain>
    </source>
</reference>
<feature type="compositionally biased region" description="Basic and acidic residues" evidence="1">
    <location>
        <begin position="308"/>
        <end position="323"/>
    </location>
</feature>
<evidence type="ECO:0000313" key="3">
    <source>
        <dbReference type="Proteomes" id="UP000294003"/>
    </source>
</evidence>
<feature type="region of interest" description="Disordered" evidence="1">
    <location>
        <begin position="448"/>
        <end position="546"/>
    </location>
</feature>
<dbReference type="EMBL" id="QJNS01000094">
    <property type="protein sequence ID" value="RYO87934.1"/>
    <property type="molecule type" value="Genomic_DNA"/>
</dbReference>
<evidence type="ECO:0000313" key="2">
    <source>
        <dbReference type="EMBL" id="RYO87934.1"/>
    </source>
</evidence>
<proteinExistence type="predicted"/>
<feature type="compositionally biased region" description="Basic and acidic residues" evidence="1">
    <location>
        <begin position="471"/>
        <end position="483"/>
    </location>
</feature>
<protein>
    <submittedName>
        <fullName evidence="2">Uncharacterized protein</fullName>
    </submittedName>
</protein>
<organism evidence="2 3">
    <name type="scientific">Monosporascus cannonballus</name>
    <dbReference type="NCBI Taxonomy" id="155416"/>
    <lineage>
        <taxon>Eukaryota</taxon>
        <taxon>Fungi</taxon>
        <taxon>Dikarya</taxon>
        <taxon>Ascomycota</taxon>
        <taxon>Pezizomycotina</taxon>
        <taxon>Sordariomycetes</taxon>
        <taxon>Xylariomycetidae</taxon>
        <taxon>Xylariales</taxon>
        <taxon>Xylariales incertae sedis</taxon>
        <taxon>Monosporascus</taxon>
    </lineage>
</organism>
<dbReference type="Proteomes" id="UP000294003">
    <property type="component" value="Unassembled WGS sequence"/>
</dbReference>
<gene>
    <name evidence="2" type="ORF">DL762_003984</name>
</gene>
<comment type="caution">
    <text evidence="2">The sequence shown here is derived from an EMBL/GenBank/DDBJ whole genome shotgun (WGS) entry which is preliminary data.</text>
</comment>
<feature type="region of interest" description="Disordered" evidence="1">
    <location>
        <begin position="675"/>
        <end position="937"/>
    </location>
</feature>
<accession>A0ABY0HA83</accession>
<feature type="region of interest" description="Disordered" evidence="1">
    <location>
        <begin position="270"/>
        <end position="323"/>
    </location>
</feature>
<feature type="compositionally biased region" description="Basic and acidic residues" evidence="1">
    <location>
        <begin position="534"/>
        <end position="546"/>
    </location>
</feature>
<feature type="compositionally biased region" description="Basic and acidic residues" evidence="1">
    <location>
        <begin position="696"/>
        <end position="705"/>
    </location>
</feature>
<feature type="compositionally biased region" description="Polar residues" evidence="1">
    <location>
        <begin position="834"/>
        <end position="844"/>
    </location>
</feature>
<feature type="compositionally biased region" description="Polar residues" evidence="1">
    <location>
        <begin position="763"/>
        <end position="776"/>
    </location>
</feature>
<sequence length="987" mass="110789">MDIRIHELTDDEVRQLTGLLSRRPSFGIGRPSKRWLAHQAKLMSRLPATVMRPNNTLKRLLVKYGDAISFDRALFEYPPAVLCPTHYELHPRLMRRLFVIVLDEVTRHADRLRRWSGGRKDPQFAAFLDRIDGLGALWMEPQLYIETFHTPPADRRMVKVESFCEACTLAVLGANAKTLGDIRAVIIDRAERMRDGKERWWREDEARREERRRRKEEGREKKRTEREDEQRMLEYANRDSEREVWCYTGKAKDADAEQYQMRLDEIEAMNRLGRERRRSASPRKESKRHSHQSCRESRHPHHHHRSRRNEDESGSRDGEPQKFRDPRLLRIVEIWIDHLGAERAAKARAMSDDALAMLRHHRPEIAAAPRQRPVSYREIRLGNTGTGAKPVLKEVARSGRDAKHAHRSRYGLPVANAAPDPIEAAEQRQAAEWYRSADDARSVYKPDSLAGGVSNVGLPGMPPRSPGGDYARPDNPEPLEDGRFSGNGSPTRSFIQRFEREVQVDGGAGSERDPYDDYDEEDEEAYARDGGGGGEERNYEQEERSREKVAAWAVNAWADSHHDLSRAELERGARSVIDGIHPAFRPSPNRADSFARRSVVPLPLFVGKDKGKGKDRDTDKHGDKDDSKDKRRRHSRREATLGIRTAAGAEEKGGGIPCPESAVWTDITVHTDWRDHSHPNLANAPPVPRAPSRYHNRNDGNDGDKPPTQQSRPGAPVPSLVAGIDPTQSTVSFPACADPLKDRRVSSPSTRTPPAQRPPHSACASQAQGQTTLTSKSAKHQVPAPSWSPAKKPSRKYCFPDSDVGSAVRDADHRYLKKNAGFLRDVRPEDNPFLSFQSPSTSSAAAKGEDRRKMPDGTGTPDNRNPESPLPDTGGSDDPWAAYEKASTSHPSMTASSRTRRGSRAISKSTAPTSVGVGVGGDGRAPTPRVATAEDEREWRRGWGVEDEDEDDFIRPDDSASNVYWARRPGGDDDVTQLGGFREALIN</sequence>
<evidence type="ECO:0000256" key="1">
    <source>
        <dbReference type="SAM" id="MobiDB-lite"/>
    </source>
</evidence>
<feature type="region of interest" description="Disordered" evidence="1">
    <location>
        <begin position="585"/>
        <end position="660"/>
    </location>
</feature>